<dbReference type="InterPro" id="IPR013149">
    <property type="entry name" value="ADH-like_C"/>
</dbReference>
<gene>
    <name evidence="8" type="ORF">B4098_1693</name>
</gene>
<dbReference type="Proteomes" id="UP000075288">
    <property type="component" value="Unassembled WGS sequence"/>
</dbReference>
<name>A0A150JSW3_HEYCO</name>
<evidence type="ECO:0000256" key="6">
    <source>
        <dbReference type="RuleBase" id="RU361277"/>
    </source>
</evidence>
<keyword evidence="4 6" id="KW-0862">Zinc</keyword>
<feature type="domain" description="Enoyl reductase (ER)" evidence="7">
    <location>
        <begin position="23"/>
        <end position="358"/>
    </location>
</feature>
<dbReference type="Gene3D" id="3.90.180.10">
    <property type="entry name" value="Medium-chain alcohol dehydrogenases, catalytic domain"/>
    <property type="match status" value="1"/>
</dbReference>
<evidence type="ECO:0000256" key="3">
    <source>
        <dbReference type="ARBA" id="ARBA00022723"/>
    </source>
</evidence>
<dbReference type="PATRIC" id="fig|1398.26.peg.948"/>
<protein>
    <recommendedName>
        <fullName evidence="7">Enoyl reductase (ER) domain-containing protein</fullName>
    </recommendedName>
</protein>
<dbReference type="Gene3D" id="3.40.50.720">
    <property type="entry name" value="NAD(P)-binding Rossmann-like Domain"/>
    <property type="match status" value="1"/>
</dbReference>
<dbReference type="GO" id="GO:0000721">
    <property type="term" value="F:(R,R)-butanediol dehydrogenase activity"/>
    <property type="evidence" value="ECO:0007669"/>
    <property type="project" value="TreeGrafter"/>
</dbReference>
<keyword evidence="5" id="KW-0560">Oxidoreductase</keyword>
<dbReference type="PROSITE" id="PS00059">
    <property type="entry name" value="ADH_ZINC"/>
    <property type="match status" value="1"/>
</dbReference>
<proteinExistence type="inferred from homology"/>
<organism evidence="8 9">
    <name type="scientific">Heyndrickxia coagulans</name>
    <name type="common">Weizmannia coagulans</name>
    <dbReference type="NCBI Taxonomy" id="1398"/>
    <lineage>
        <taxon>Bacteria</taxon>
        <taxon>Bacillati</taxon>
        <taxon>Bacillota</taxon>
        <taxon>Bacilli</taxon>
        <taxon>Bacillales</taxon>
        <taxon>Bacillaceae</taxon>
        <taxon>Heyndrickxia</taxon>
    </lineage>
</organism>
<keyword evidence="3 6" id="KW-0479">Metal-binding</keyword>
<reference evidence="8 9" key="1">
    <citation type="submission" date="2016-01" db="EMBL/GenBank/DDBJ databases">
        <title>Genome Sequences of Twelve Sporeforming Bacillus Species Isolated from Foods.</title>
        <authorList>
            <person name="Berendsen E.M."/>
            <person name="Wells-Bennik M.H."/>
            <person name="Krawcyk A.O."/>
            <person name="De Jong A."/>
            <person name="Holsappel S."/>
            <person name="Eijlander R.T."/>
            <person name="Kuipers O.P."/>
        </authorList>
    </citation>
    <scope>NUCLEOTIDE SEQUENCE [LARGE SCALE GENOMIC DNA]</scope>
    <source>
        <strain evidence="8 9">B4098</strain>
    </source>
</reference>
<dbReference type="PANTHER" id="PTHR43161">
    <property type="entry name" value="SORBITOL DEHYDROGENASE"/>
    <property type="match status" value="1"/>
</dbReference>
<comment type="cofactor">
    <cofactor evidence="1 6">
        <name>Zn(2+)</name>
        <dbReference type="ChEBI" id="CHEBI:29105"/>
    </cofactor>
</comment>
<dbReference type="SMART" id="SM00829">
    <property type="entry name" value="PKS_ER"/>
    <property type="match status" value="1"/>
</dbReference>
<evidence type="ECO:0000256" key="5">
    <source>
        <dbReference type="ARBA" id="ARBA00023002"/>
    </source>
</evidence>
<comment type="caution">
    <text evidence="8">The sequence shown here is derived from an EMBL/GenBank/DDBJ whole genome shotgun (WGS) entry which is preliminary data.</text>
</comment>
<evidence type="ECO:0000256" key="1">
    <source>
        <dbReference type="ARBA" id="ARBA00001947"/>
    </source>
</evidence>
<dbReference type="Pfam" id="PF08240">
    <property type="entry name" value="ADH_N"/>
    <property type="match status" value="1"/>
</dbReference>
<evidence type="ECO:0000259" key="7">
    <source>
        <dbReference type="SMART" id="SM00829"/>
    </source>
</evidence>
<sequence length="364" mass="39212">MVNDIQRKICKGVEEMKAAVWHGEKDIRVEDVELRPLKENEVKVKVAWAGICGSDLHEYQEGPVFIPVGEENEFTGEKAPLTMGHEFAGVIEEVGSKVTKYKAGDRVVINPTITRGIKPDEFDRYDGYAFIGLHSNGGFAAYANIPENNIYRVPDSLSLEEAALVEPSAVAVQAVKDSGLRFGDTVAIFGAGPIGLLTIVAARAAGASRIVVADLSQPRLDLAKKAGATDIINSGEKDAVQTIRDLVPGGVDVSFEVAGVAPTFKQALDATKARGIVDVISIFARPIEWNPMQLTNTGVSVTASIVYTKKTFQQTINLIASGQLKPQDVVTSHIQLEEIVEKGFEALTKDKSQAKILVKLSGEK</sequence>
<dbReference type="EMBL" id="LQYG01000096">
    <property type="protein sequence ID" value="KYC60307.1"/>
    <property type="molecule type" value="Genomic_DNA"/>
</dbReference>
<dbReference type="GO" id="GO:0034079">
    <property type="term" value="P:butanediol biosynthetic process"/>
    <property type="evidence" value="ECO:0007669"/>
    <property type="project" value="TreeGrafter"/>
</dbReference>
<evidence type="ECO:0000256" key="4">
    <source>
        <dbReference type="ARBA" id="ARBA00022833"/>
    </source>
</evidence>
<evidence type="ECO:0000256" key="2">
    <source>
        <dbReference type="ARBA" id="ARBA00008072"/>
    </source>
</evidence>
<dbReference type="GO" id="GO:0005737">
    <property type="term" value="C:cytoplasm"/>
    <property type="evidence" value="ECO:0007669"/>
    <property type="project" value="TreeGrafter"/>
</dbReference>
<evidence type="ECO:0000313" key="9">
    <source>
        <dbReference type="Proteomes" id="UP000075288"/>
    </source>
</evidence>
<dbReference type="PANTHER" id="PTHR43161:SF23">
    <property type="entry name" value="(R,R)-BUTANEDIOL DEHYDROGENASE-RELATED"/>
    <property type="match status" value="1"/>
</dbReference>
<evidence type="ECO:0000313" key="8">
    <source>
        <dbReference type="EMBL" id="KYC60307.1"/>
    </source>
</evidence>
<dbReference type="SUPFAM" id="SSF51735">
    <property type="entry name" value="NAD(P)-binding Rossmann-fold domains"/>
    <property type="match status" value="1"/>
</dbReference>
<dbReference type="SUPFAM" id="SSF50129">
    <property type="entry name" value="GroES-like"/>
    <property type="match status" value="1"/>
</dbReference>
<dbReference type="InterPro" id="IPR036291">
    <property type="entry name" value="NAD(P)-bd_dom_sf"/>
</dbReference>
<dbReference type="InterPro" id="IPR020843">
    <property type="entry name" value="ER"/>
</dbReference>
<dbReference type="GO" id="GO:0008270">
    <property type="term" value="F:zinc ion binding"/>
    <property type="evidence" value="ECO:0007669"/>
    <property type="project" value="InterPro"/>
</dbReference>
<dbReference type="InterPro" id="IPR013154">
    <property type="entry name" value="ADH-like_N"/>
</dbReference>
<dbReference type="AlphaFoldDB" id="A0A150JSW3"/>
<dbReference type="InterPro" id="IPR011032">
    <property type="entry name" value="GroES-like_sf"/>
</dbReference>
<dbReference type="Pfam" id="PF00107">
    <property type="entry name" value="ADH_zinc_N"/>
    <property type="match status" value="1"/>
</dbReference>
<comment type="similarity">
    <text evidence="2 6">Belongs to the zinc-containing alcohol dehydrogenase family.</text>
</comment>
<dbReference type="InterPro" id="IPR002328">
    <property type="entry name" value="ADH_Zn_CS"/>
</dbReference>
<accession>A0A150JSW3</accession>
<dbReference type="CDD" id="cd08233">
    <property type="entry name" value="butanediol_DH_like"/>
    <property type="match status" value="1"/>
</dbReference>